<dbReference type="GO" id="GO:0016579">
    <property type="term" value="P:protein deubiquitination"/>
    <property type="evidence" value="ECO:0007669"/>
    <property type="project" value="InterPro"/>
</dbReference>
<keyword evidence="5" id="KW-0833">Ubl conjugation pathway</keyword>
<evidence type="ECO:0000256" key="4">
    <source>
        <dbReference type="ARBA" id="ARBA00022670"/>
    </source>
</evidence>
<comment type="similarity">
    <text evidence="2">Belongs to the peptidase C19 family.</text>
</comment>
<comment type="catalytic activity">
    <reaction evidence="1">
        <text>Thiol-dependent hydrolysis of ester, thioester, amide, peptide and isopeptide bonds formed by the C-terminal Gly of ubiquitin (a 76-residue protein attached to proteins as an intracellular targeting signal).</text>
        <dbReference type="EC" id="3.4.19.12"/>
    </reaction>
</comment>
<dbReference type="GO" id="GO:0006508">
    <property type="term" value="P:proteolysis"/>
    <property type="evidence" value="ECO:0007669"/>
    <property type="project" value="UniProtKB-KW"/>
</dbReference>
<evidence type="ECO:0000259" key="9">
    <source>
        <dbReference type="PROSITE" id="PS50235"/>
    </source>
</evidence>
<dbReference type="GO" id="GO:0004843">
    <property type="term" value="F:cysteine-type deubiquitinase activity"/>
    <property type="evidence" value="ECO:0007669"/>
    <property type="project" value="UniProtKB-EC"/>
</dbReference>
<keyword evidence="11" id="KW-1185">Reference proteome</keyword>
<evidence type="ECO:0000313" key="11">
    <source>
        <dbReference type="Proteomes" id="UP000242180"/>
    </source>
</evidence>
<keyword evidence="6" id="KW-0378">Hydrolase</keyword>
<gene>
    <name evidence="10" type="ORF">BCR43DRAFT_455940</name>
</gene>
<evidence type="ECO:0000256" key="3">
    <source>
        <dbReference type="ARBA" id="ARBA00012759"/>
    </source>
</evidence>
<dbReference type="STRING" id="13706.A0A1X2HK14"/>
<dbReference type="PROSITE" id="PS50235">
    <property type="entry name" value="USP_3"/>
    <property type="match status" value="1"/>
</dbReference>
<protein>
    <recommendedName>
        <fullName evidence="3">ubiquitinyl hydrolase 1</fullName>
        <ecNumber evidence="3">3.4.19.12</ecNumber>
    </recommendedName>
</protein>
<feature type="compositionally biased region" description="Basic and acidic residues" evidence="8">
    <location>
        <begin position="478"/>
        <end position="511"/>
    </location>
</feature>
<evidence type="ECO:0000256" key="2">
    <source>
        <dbReference type="ARBA" id="ARBA00009085"/>
    </source>
</evidence>
<feature type="region of interest" description="Disordered" evidence="8">
    <location>
        <begin position="568"/>
        <end position="609"/>
    </location>
</feature>
<evidence type="ECO:0000256" key="1">
    <source>
        <dbReference type="ARBA" id="ARBA00000707"/>
    </source>
</evidence>
<evidence type="ECO:0000256" key="8">
    <source>
        <dbReference type="SAM" id="MobiDB-lite"/>
    </source>
</evidence>
<dbReference type="PANTHER" id="PTHR24006">
    <property type="entry name" value="UBIQUITIN CARBOXYL-TERMINAL HYDROLASE"/>
    <property type="match status" value="1"/>
</dbReference>
<dbReference type="InterPro" id="IPR001394">
    <property type="entry name" value="Peptidase_C19_UCH"/>
</dbReference>
<evidence type="ECO:0000256" key="5">
    <source>
        <dbReference type="ARBA" id="ARBA00022786"/>
    </source>
</evidence>
<dbReference type="EMBL" id="MCGN01000003">
    <property type="protein sequence ID" value="ORY99388.1"/>
    <property type="molecule type" value="Genomic_DNA"/>
</dbReference>
<reference evidence="10 11" key="1">
    <citation type="submission" date="2016-07" db="EMBL/GenBank/DDBJ databases">
        <title>Pervasive Adenine N6-methylation of Active Genes in Fungi.</title>
        <authorList>
            <consortium name="DOE Joint Genome Institute"/>
            <person name="Mondo S.J."/>
            <person name="Dannebaum R.O."/>
            <person name="Kuo R.C."/>
            <person name="Labutti K."/>
            <person name="Haridas S."/>
            <person name="Kuo A."/>
            <person name="Salamov A."/>
            <person name="Ahrendt S.R."/>
            <person name="Lipzen A."/>
            <person name="Sullivan W."/>
            <person name="Andreopoulos W.B."/>
            <person name="Clum A."/>
            <person name="Lindquist E."/>
            <person name="Daum C."/>
            <person name="Ramamoorthy G.K."/>
            <person name="Gryganskyi A."/>
            <person name="Culley D."/>
            <person name="Magnuson J.K."/>
            <person name="James T.Y."/>
            <person name="O'Malley M.A."/>
            <person name="Stajich J.E."/>
            <person name="Spatafora J.W."/>
            <person name="Visel A."/>
            <person name="Grigoriev I.V."/>
        </authorList>
    </citation>
    <scope>NUCLEOTIDE SEQUENCE [LARGE SCALE GENOMIC DNA]</scope>
    <source>
        <strain evidence="10 11">NRRL 2496</strain>
    </source>
</reference>
<dbReference type="GO" id="GO:0005634">
    <property type="term" value="C:nucleus"/>
    <property type="evidence" value="ECO:0007669"/>
    <property type="project" value="TreeGrafter"/>
</dbReference>
<evidence type="ECO:0000256" key="7">
    <source>
        <dbReference type="ARBA" id="ARBA00022807"/>
    </source>
</evidence>
<dbReference type="EC" id="3.4.19.12" evidence="3"/>
<comment type="caution">
    <text evidence="10">The sequence shown here is derived from an EMBL/GenBank/DDBJ whole genome shotgun (WGS) entry which is preliminary data.</text>
</comment>
<keyword evidence="4" id="KW-0645">Protease</keyword>
<dbReference type="PANTHER" id="PTHR24006:SF758">
    <property type="entry name" value="UBIQUITIN CARBOXYL-TERMINAL HYDROLASE 36"/>
    <property type="match status" value="1"/>
</dbReference>
<dbReference type="AlphaFoldDB" id="A0A1X2HK14"/>
<dbReference type="InterPro" id="IPR050164">
    <property type="entry name" value="Peptidase_C19"/>
</dbReference>
<dbReference type="SUPFAM" id="SSF54001">
    <property type="entry name" value="Cysteine proteinases"/>
    <property type="match status" value="1"/>
</dbReference>
<dbReference type="InterPro" id="IPR038765">
    <property type="entry name" value="Papain-like_cys_pep_sf"/>
</dbReference>
<evidence type="ECO:0000256" key="6">
    <source>
        <dbReference type="ARBA" id="ARBA00022801"/>
    </source>
</evidence>
<name>A0A1X2HK14_SYNRA</name>
<feature type="compositionally biased region" description="Basic and acidic residues" evidence="8">
    <location>
        <begin position="586"/>
        <end position="596"/>
    </location>
</feature>
<dbReference type="InterPro" id="IPR028889">
    <property type="entry name" value="USP"/>
</dbReference>
<feature type="compositionally biased region" description="Basic and acidic residues" evidence="8">
    <location>
        <begin position="447"/>
        <end position="459"/>
    </location>
</feature>
<feature type="compositionally biased region" description="Basic and acidic residues" evidence="8">
    <location>
        <begin position="410"/>
        <end position="423"/>
    </location>
</feature>
<feature type="region of interest" description="Disordered" evidence="8">
    <location>
        <begin position="395"/>
        <end position="514"/>
    </location>
</feature>
<dbReference type="InParanoid" id="A0A1X2HK14"/>
<feature type="domain" description="USP" evidence="9">
    <location>
        <begin position="102"/>
        <end position="395"/>
    </location>
</feature>
<sequence>MSTKKTDPTGLQGNLEKHNTLDALLNRAIRFRKSRYVDDKLERFKTKFAPVNGATRVLSSSTQEPAESLESVDANGFELPTKTLFSEKWLNTQWETIRPMGAGLTDELGKATGLNCILQILTYTPALANYLTSHRHSNNCVVQDTCFMCALEGHVHQCFRDKQNTVAPRYFVGRLKSMPGGRTNDTVKIFDYFMQQMQHHLLLEKGAKEPRRNQETTALYQIFGGYLLDNFVCQECNQPTNTFEPFLRLTADVTAGNTLERCLSPDFRERSATLTCERCSLERPGKAKRSLYRTPRVLAIHLDRFDASGSKNDKKVKFEDTFSVERFTHPDEKKKTYDLYGVIVHEGNRAAGGRFVAYIKGPNGLWHRADKEAIHQVSADRVYEQKAYMLFYTLPPDAAPRSQPKAGLKPRKEKEEAMVEEIKAAPNEDDEEEEEEEEIEEQEDIEEKERREEAERFAQAKEAAAAQPVLENETAVTVRHDESMESKRGKLELLIEREREQGRSAEVKDQLLKSNAGQFYGEVGTWDDDQDMGVQTERQKVLKQLKGKRKKKDVYDVDYDRGKVKKVKNKNHDRFERPNMFQVAVDAKRLDKEAKQKQKQNKKPSKKNP</sequence>
<dbReference type="OMA" id="DYCFVCA"/>
<organism evidence="10 11">
    <name type="scientific">Syncephalastrum racemosum</name>
    <name type="common">Filamentous fungus</name>
    <dbReference type="NCBI Taxonomy" id="13706"/>
    <lineage>
        <taxon>Eukaryota</taxon>
        <taxon>Fungi</taxon>
        <taxon>Fungi incertae sedis</taxon>
        <taxon>Mucoromycota</taxon>
        <taxon>Mucoromycotina</taxon>
        <taxon>Mucoromycetes</taxon>
        <taxon>Mucorales</taxon>
        <taxon>Syncephalastraceae</taxon>
        <taxon>Syncephalastrum</taxon>
    </lineage>
</organism>
<evidence type="ECO:0000313" key="10">
    <source>
        <dbReference type="EMBL" id="ORY99388.1"/>
    </source>
</evidence>
<feature type="compositionally biased region" description="Acidic residues" evidence="8">
    <location>
        <begin position="427"/>
        <end position="446"/>
    </location>
</feature>
<feature type="compositionally biased region" description="Basic residues" evidence="8">
    <location>
        <begin position="597"/>
        <end position="609"/>
    </location>
</feature>
<proteinExistence type="inferred from homology"/>
<dbReference type="OrthoDB" id="420187at2759"/>
<dbReference type="Proteomes" id="UP000242180">
    <property type="component" value="Unassembled WGS sequence"/>
</dbReference>
<accession>A0A1X2HK14</accession>
<dbReference type="Pfam" id="PF00443">
    <property type="entry name" value="UCH"/>
    <property type="match status" value="1"/>
</dbReference>
<dbReference type="GO" id="GO:0005829">
    <property type="term" value="C:cytosol"/>
    <property type="evidence" value="ECO:0007669"/>
    <property type="project" value="TreeGrafter"/>
</dbReference>
<keyword evidence="7" id="KW-0788">Thiol protease</keyword>
<dbReference type="Gene3D" id="3.90.70.10">
    <property type="entry name" value="Cysteine proteinases"/>
    <property type="match status" value="1"/>
</dbReference>